<reference evidence="1" key="2">
    <citation type="submission" date="2020-05" db="UniProtKB">
        <authorList>
            <consortium name="EnsemblMetazoa"/>
        </authorList>
    </citation>
    <scope>IDENTIFICATION</scope>
    <source>
        <strain evidence="1">IAEA</strain>
    </source>
</reference>
<reference evidence="2" key="1">
    <citation type="submission" date="2014-03" db="EMBL/GenBank/DDBJ databases">
        <authorList>
            <person name="Aksoy S."/>
            <person name="Warren W."/>
            <person name="Wilson R.K."/>
        </authorList>
    </citation>
    <scope>NUCLEOTIDE SEQUENCE [LARGE SCALE GENOMIC DNA]</scope>
    <source>
        <strain evidence="2">IAEA</strain>
    </source>
</reference>
<name>A0A1A9WT81_9MUSC</name>
<dbReference type="Proteomes" id="UP000091820">
    <property type="component" value="Unassembled WGS sequence"/>
</dbReference>
<dbReference type="VEuPathDB" id="VectorBase:GBRI031088"/>
<accession>A0A1A9WT81</accession>
<evidence type="ECO:0000313" key="2">
    <source>
        <dbReference type="Proteomes" id="UP000091820"/>
    </source>
</evidence>
<proteinExistence type="predicted"/>
<dbReference type="AlphaFoldDB" id="A0A1A9WT81"/>
<organism evidence="1 2">
    <name type="scientific">Glossina brevipalpis</name>
    <dbReference type="NCBI Taxonomy" id="37001"/>
    <lineage>
        <taxon>Eukaryota</taxon>
        <taxon>Metazoa</taxon>
        <taxon>Ecdysozoa</taxon>
        <taxon>Arthropoda</taxon>
        <taxon>Hexapoda</taxon>
        <taxon>Insecta</taxon>
        <taxon>Pterygota</taxon>
        <taxon>Neoptera</taxon>
        <taxon>Endopterygota</taxon>
        <taxon>Diptera</taxon>
        <taxon>Brachycera</taxon>
        <taxon>Muscomorpha</taxon>
        <taxon>Hippoboscoidea</taxon>
        <taxon>Glossinidae</taxon>
        <taxon>Glossina</taxon>
    </lineage>
</organism>
<sequence>MVAIVPFNATVAWAVTAGLLTPNTVVTVDDDTVFEPAVDANILFAVLVLPPLNCNNYGISFKEYKQNRKVLRRVGPIVDGNYTSSIKAREHLSRRFECNYLETEVKARLEV</sequence>
<evidence type="ECO:0000313" key="1">
    <source>
        <dbReference type="EnsemblMetazoa" id="GBRI031088-PA"/>
    </source>
</evidence>
<protein>
    <submittedName>
        <fullName evidence="1">Uncharacterized protein</fullName>
    </submittedName>
</protein>
<keyword evidence="2" id="KW-1185">Reference proteome</keyword>
<dbReference type="EnsemblMetazoa" id="GBRI031088-RA">
    <property type="protein sequence ID" value="GBRI031088-PA"/>
    <property type="gene ID" value="GBRI031088"/>
</dbReference>